<feature type="compositionally biased region" description="Low complexity" evidence="1">
    <location>
        <begin position="121"/>
        <end position="152"/>
    </location>
</feature>
<protein>
    <submittedName>
        <fullName evidence="2">Uncharacterized protein</fullName>
    </submittedName>
</protein>
<evidence type="ECO:0000256" key="1">
    <source>
        <dbReference type="SAM" id="MobiDB-lite"/>
    </source>
</evidence>
<dbReference type="EMBL" id="MU404364">
    <property type="protein sequence ID" value="KAI1608081.1"/>
    <property type="molecule type" value="Genomic_DNA"/>
</dbReference>
<gene>
    <name evidence="2" type="ORF">EDD36DRAFT_469494</name>
</gene>
<proteinExistence type="predicted"/>
<name>A0AAN6DKS1_9EURO</name>
<feature type="region of interest" description="Disordered" evidence="1">
    <location>
        <begin position="116"/>
        <end position="152"/>
    </location>
</feature>
<accession>A0AAN6DKS1</accession>
<feature type="region of interest" description="Disordered" evidence="1">
    <location>
        <begin position="318"/>
        <end position="353"/>
    </location>
</feature>
<reference evidence="2" key="1">
    <citation type="journal article" date="2022" name="bioRxiv">
        <title>Deciphering the potential niche of two novel black yeast fungi from a biological soil crust based on their genomes, phenotypes, and melanin regulation.</title>
        <authorList>
            <consortium name="DOE Joint Genome Institute"/>
            <person name="Carr E.C."/>
            <person name="Barton Q."/>
            <person name="Grambo S."/>
            <person name="Sullivan M."/>
            <person name="Renfro C.M."/>
            <person name="Kuo A."/>
            <person name="Pangilinan J."/>
            <person name="Lipzen A."/>
            <person name="Keymanesh K."/>
            <person name="Savage E."/>
            <person name="Barry K."/>
            <person name="Grigoriev I.V."/>
            <person name="Riekhof W.R."/>
            <person name="Harris S.S."/>
        </authorList>
    </citation>
    <scope>NUCLEOTIDE SEQUENCE</scope>
    <source>
        <strain evidence="2">JF 03-4F</strain>
    </source>
</reference>
<comment type="caution">
    <text evidence="2">The sequence shown here is derived from an EMBL/GenBank/DDBJ whole genome shotgun (WGS) entry which is preliminary data.</text>
</comment>
<keyword evidence="3" id="KW-1185">Reference proteome</keyword>
<dbReference type="Proteomes" id="UP001203852">
    <property type="component" value="Unassembled WGS sequence"/>
</dbReference>
<evidence type="ECO:0000313" key="2">
    <source>
        <dbReference type="EMBL" id="KAI1608081.1"/>
    </source>
</evidence>
<sequence>MPSLRVNNPARRTACTHMTMTRLFDPIGSFKCSICSKHPSIGWLYRCTQDSDSFLPEIDFTGQPSNTKKRNCNDVAAHSLSASIIEAIGQGQYTDEQIRSLMDQKEKVRHLILAQESRPPTASTSSTATASSFEGSLSTLPQSTTFSTTSSTSLDEEIKAAYDWKELQKVWMSEPSIPPPECETKRILPVIPTLDSRLLSPQPCEFMVCPTCRPTYRERAYQPLEAILNSPVQFPPPWELENRRVSDARVLAEIILPEHSGTDFSMGDTRRQSLLSQPNIVVHEAENMEAPQHSGDVHSVRKRSGFRQTVRKALARARTENTFPQMFNDLPDHDNNPDSSRQSRSLISRRRRSRATLSFVQTHGRVVDTSSLQDSVTLMVATNTPLPHTPTVSTSHAAGAQNQDLQQHLGTIDTGIADVIAQA</sequence>
<organism evidence="2 3">
    <name type="scientific">Exophiala viscosa</name>
    <dbReference type="NCBI Taxonomy" id="2486360"/>
    <lineage>
        <taxon>Eukaryota</taxon>
        <taxon>Fungi</taxon>
        <taxon>Dikarya</taxon>
        <taxon>Ascomycota</taxon>
        <taxon>Pezizomycotina</taxon>
        <taxon>Eurotiomycetes</taxon>
        <taxon>Chaetothyriomycetidae</taxon>
        <taxon>Chaetothyriales</taxon>
        <taxon>Herpotrichiellaceae</taxon>
        <taxon>Exophiala</taxon>
    </lineage>
</organism>
<dbReference type="AlphaFoldDB" id="A0AAN6DKS1"/>
<evidence type="ECO:0000313" key="3">
    <source>
        <dbReference type="Proteomes" id="UP001203852"/>
    </source>
</evidence>